<dbReference type="VEuPathDB" id="FungiDB:CPUR_08725"/>
<protein>
    <submittedName>
        <fullName evidence="1">Uncharacterized protein</fullName>
    </submittedName>
</protein>
<evidence type="ECO:0000313" key="2">
    <source>
        <dbReference type="Proteomes" id="UP000016801"/>
    </source>
</evidence>
<evidence type="ECO:0000313" key="1">
    <source>
        <dbReference type="EMBL" id="CCE34789.1"/>
    </source>
</evidence>
<dbReference type="HOGENOM" id="CLU_3415183_0_0_1"/>
<comment type="caution">
    <text evidence="1">The sequence shown here is derived from an EMBL/GenBank/DDBJ whole genome shotgun (WGS) entry which is preliminary data.</text>
</comment>
<reference evidence="1 2" key="1">
    <citation type="journal article" date="2013" name="PLoS Genet.">
        <title>Plant-symbiotic fungi as chemical engineers: Multi-genome analysis of the Clavicipitaceae reveals dynamics of alkaloid loci.</title>
        <authorList>
            <person name="Schardl C.L."/>
            <person name="Young C.A."/>
            <person name="Hesse U."/>
            <person name="Amyotte S.G."/>
            <person name="Andreeva K."/>
            <person name="Calie P.J."/>
            <person name="Fleetwood D.J."/>
            <person name="Haws D.C."/>
            <person name="Moore N."/>
            <person name="Oeser B."/>
            <person name="Panaccione D.G."/>
            <person name="Schweri K.K."/>
            <person name="Voisey C.R."/>
            <person name="Farman M.L."/>
            <person name="Jaromczyk J.W."/>
            <person name="Roe B.A."/>
            <person name="O'Sullivan D.M."/>
            <person name="Scott B."/>
            <person name="Tudzynski P."/>
            <person name="An Z."/>
            <person name="Arnaoudova E.G."/>
            <person name="Bullock C.T."/>
            <person name="Charlton N.D."/>
            <person name="Chen L."/>
            <person name="Cox M."/>
            <person name="Dinkins R.D."/>
            <person name="Florea S."/>
            <person name="Glenn A.E."/>
            <person name="Gordon A."/>
            <person name="Gueldener U."/>
            <person name="Harris D.R."/>
            <person name="Hollin W."/>
            <person name="Jaromczyk J."/>
            <person name="Johnson R.D."/>
            <person name="Khan A.K."/>
            <person name="Leistner E."/>
            <person name="Leuchtmann A."/>
            <person name="Li C."/>
            <person name="Liu J."/>
            <person name="Liu J."/>
            <person name="Liu M."/>
            <person name="Mace W."/>
            <person name="Machado C."/>
            <person name="Nagabhyru P."/>
            <person name="Pan J."/>
            <person name="Schmid J."/>
            <person name="Sugawara K."/>
            <person name="Steiner U."/>
            <person name="Takach J.E."/>
            <person name="Tanaka E."/>
            <person name="Webb J.S."/>
            <person name="Wilson E.V."/>
            <person name="Wiseman J.L."/>
            <person name="Yoshida R."/>
            <person name="Zeng Z."/>
        </authorList>
    </citation>
    <scope>NUCLEOTIDE SEQUENCE [LARGE SCALE GENOMIC DNA]</scope>
    <source>
        <strain evidence="1 2">20.1</strain>
    </source>
</reference>
<sequence length="27" mass="2987">MFSRPSFKMNVPSSYGFVASSFDLGDI</sequence>
<gene>
    <name evidence="1" type="ORF">CPUR_08725</name>
</gene>
<proteinExistence type="predicted"/>
<name>M1WIN5_CLAP2</name>
<accession>M1WIN5</accession>
<dbReference type="EMBL" id="CAGA01000115">
    <property type="protein sequence ID" value="CCE34789.1"/>
    <property type="molecule type" value="Genomic_DNA"/>
</dbReference>
<dbReference type="Proteomes" id="UP000016801">
    <property type="component" value="Unassembled WGS sequence"/>
</dbReference>
<keyword evidence="2" id="KW-1185">Reference proteome</keyword>
<organism evidence="1 2">
    <name type="scientific">Claviceps purpurea (strain 20.1)</name>
    <name type="common">Ergot fungus</name>
    <name type="synonym">Sphacelia segetum</name>
    <dbReference type="NCBI Taxonomy" id="1111077"/>
    <lineage>
        <taxon>Eukaryota</taxon>
        <taxon>Fungi</taxon>
        <taxon>Dikarya</taxon>
        <taxon>Ascomycota</taxon>
        <taxon>Pezizomycotina</taxon>
        <taxon>Sordariomycetes</taxon>
        <taxon>Hypocreomycetidae</taxon>
        <taxon>Hypocreales</taxon>
        <taxon>Clavicipitaceae</taxon>
        <taxon>Claviceps</taxon>
    </lineage>
</organism>
<dbReference type="AlphaFoldDB" id="M1WIN5"/>